<dbReference type="EMBL" id="JAGFMF010011747">
    <property type="protein sequence ID" value="KAG8514424.1"/>
    <property type="molecule type" value="Genomic_DNA"/>
</dbReference>
<dbReference type="PANTHER" id="PTHR21292:SF14">
    <property type="entry name" value="EXOCYST COMPLEX COMPONENT 3-LIKE PROTEIN 4"/>
    <property type="match status" value="1"/>
</dbReference>
<comment type="similarity">
    <text evidence="1">Belongs to the SEC6 family.</text>
</comment>
<evidence type="ECO:0000256" key="1">
    <source>
        <dbReference type="ARBA" id="ARBA00009447"/>
    </source>
</evidence>
<evidence type="ECO:0000256" key="2">
    <source>
        <dbReference type="ARBA" id="ARBA00022553"/>
    </source>
</evidence>
<dbReference type="GO" id="GO:0000145">
    <property type="term" value="C:exocyst"/>
    <property type="evidence" value="ECO:0007669"/>
    <property type="project" value="InterPro"/>
</dbReference>
<accession>A0A8J6A2X2</accession>
<feature type="non-terminal residue" evidence="5">
    <location>
        <position position="1"/>
    </location>
</feature>
<protein>
    <recommendedName>
        <fullName evidence="3">Exocyst complex component 3-like protein 4</fullName>
    </recommendedName>
</protein>
<name>A0A8J6A2X2_GALPY</name>
<sequence length="770" mass="83915">GAAWGKLLVQGCWALPGPRARSGFCLASRAERPTGSGAPPTPAAQMPSSRTPSSEPGPHGPEEPTGPRSPERARPASCKDTPSPPGEDSKLGFGTLRRAFSRKSPSAPDQSPEPGVFRRSSRFLLRSMRRSPSSKPPADQPQPASPPGAAAGPEGHARLSRAAGPQALGARPEGADAETEDRPVADLITERRLLAAFQQLQDVESGLVNRRHSHTFQRDPTDFARRAMDVCLHYDALAAEIGAIVRETLGPEGVDAAALAELTGLVLAEEEAHPAAPADGDFLRMPRRWRQLWEEAVGKSAQERVLLVGAPQSPGAPEGTSSLARFLADLGASVRSDLHKVQVEVQPTYAAAGFPAWEVYLRAFHGAVAQRLQELAKEARGCEQLYLLLDWAANVYSSPDFLGAPDLASPAEPLPPLLAPELWAQLESDYTSFLEAKIGSCFENILQLERGRWQAPEAPEVLQGRYHTPLSLDVHMLVAEHVKASRAISQELEATTQGICARALGHFLPRLQKAFLEMEVVSAPHMGASINALEELRTSLPARFPGTFEGLQKPLMAATRAFQKQLLQGLQSEVQPLFSALCTKDWLTQDPLKPLMDKVVAFARHLEHVVAPWGQEALQEAHRYVIREYLAQVLKPRERFRGLDRVSGSQKMGLEAQAIDNTFQDLGSEAAWLGQAIPCVADILGESYKDDIQKHLEKLIGSYPDVRRDHVLAILALRRLGRRRNHVLLQHAQDLLRTAARAGRPGAPEGRVLFEEIEVPTSVDVLITCI</sequence>
<evidence type="ECO:0000256" key="4">
    <source>
        <dbReference type="SAM" id="MobiDB-lite"/>
    </source>
</evidence>
<gene>
    <name evidence="5" type="ORF">J0S82_003300</name>
</gene>
<dbReference type="PANTHER" id="PTHR21292">
    <property type="entry name" value="EXOCYST COMPLEX COMPONENT SEC6-RELATED"/>
    <property type="match status" value="1"/>
</dbReference>
<dbReference type="OrthoDB" id="190098at2759"/>
<evidence type="ECO:0000313" key="6">
    <source>
        <dbReference type="Proteomes" id="UP000700334"/>
    </source>
</evidence>
<dbReference type="InterPro" id="IPR042532">
    <property type="entry name" value="EXOC3/Sec6_C"/>
</dbReference>
<feature type="compositionally biased region" description="Low complexity" evidence="4">
    <location>
        <begin position="122"/>
        <end position="133"/>
    </location>
</feature>
<feature type="compositionally biased region" description="Pro residues" evidence="4">
    <location>
        <begin position="134"/>
        <end position="146"/>
    </location>
</feature>
<dbReference type="GO" id="GO:0000149">
    <property type="term" value="F:SNARE binding"/>
    <property type="evidence" value="ECO:0007669"/>
    <property type="project" value="TreeGrafter"/>
</dbReference>
<dbReference type="Gene3D" id="1.10.357.70">
    <property type="entry name" value="Exocyst complex component Sec6, C-terminal domain"/>
    <property type="match status" value="1"/>
</dbReference>
<dbReference type="Proteomes" id="UP000700334">
    <property type="component" value="Unassembled WGS sequence"/>
</dbReference>
<comment type="caution">
    <text evidence="5">The sequence shown here is derived from an EMBL/GenBank/DDBJ whole genome shotgun (WGS) entry which is preliminary data.</text>
</comment>
<feature type="region of interest" description="Disordered" evidence="4">
    <location>
        <begin position="26"/>
        <end position="181"/>
    </location>
</feature>
<dbReference type="GO" id="GO:0051601">
    <property type="term" value="P:exocyst localization"/>
    <property type="evidence" value="ECO:0007669"/>
    <property type="project" value="TreeGrafter"/>
</dbReference>
<evidence type="ECO:0000313" key="5">
    <source>
        <dbReference type="EMBL" id="KAG8514424.1"/>
    </source>
</evidence>
<dbReference type="FunFam" id="1.10.357.70:FF:000006">
    <property type="entry name" value="Exocyst complex component 3 like 4"/>
    <property type="match status" value="1"/>
</dbReference>
<dbReference type="InterPro" id="IPR010326">
    <property type="entry name" value="EXOC3/Sec6"/>
</dbReference>
<dbReference type="Pfam" id="PF06046">
    <property type="entry name" value="Sec6"/>
    <property type="match status" value="1"/>
</dbReference>
<reference evidence="5" key="1">
    <citation type="journal article" date="2021" name="Evol. Appl.">
        <title>The genome of the Pyrenean desman and the effects of bottlenecks and inbreeding on the genomic landscape of an endangered species.</title>
        <authorList>
            <person name="Escoda L."/>
            <person name="Castresana J."/>
        </authorList>
    </citation>
    <scope>NUCLEOTIDE SEQUENCE</scope>
    <source>
        <strain evidence="5">IBE-C5619</strain>
    </source>
</reference>
<keyword evidence="6" id="KW-1185">Reference proteome</keyword>
<organism evidence="5 6">
    <name type="scientific">Galemys pyrenaicus</name>
    <name type="common">Iberian desman</name>
    <name type="synonym">Pyrenean desman</name>
    <dbReference type="NCBI Taxonomy" id="202257"/>
    <lineage>
        <taxon>Eukaryota</taxon>
        <taxon>Metazoa</taxon>
        <taxon>Chordata</taxon>
        <taxon>Craniata</taxon>
        <taxon>Vertebrata</taxon>
        <taxon>Euteleostomi</taxon>
        <taxon>Mammalia</taxon>
        <taxon>Eutheria</taxon>
        <taxon>Laurasiatheria</taxon>
        <taxon>Eulipotyphla</taxon>
        <taxon>Talpidae</taxon>
        <taxon>Galemys</taxon>
    </lineage>
</organism>
<proteinExistence type="inferred from homology"/>
<evidence type="ECO:0000256" key="3">
    <source>
        <dbReference type="ARBA" id="ARBA00070215"/>
    </source>
</evidence>
<dbReference type="AlphaFoldDB" id="A0A8J6A2X2"/>
<dbReference type="GO" id="GO:0006887">
    <property type="term" value="P:exocytosis"/>
    <property type="evidence" value="ECO:0007669"/>
    <property type="project" value="InterPro"/>
</dbReference>
<keyword evidence="2" id="KW-0597">Phosphoprotein</keyword>